<name>A0A2N5EAB9_9GAMM</name>
<reference evidence="2 3" key="1">
    <citation type="submission" date="2017-12" db="EMBL/GenBank/DDBJ databases">
        <title>Characterization of six clinical isolates of Enterochimera gen. nov., a novel genus of the Yersiniaciae family and the three species Enterochimera arupensis sp. nov., Enterochimera coloradensis sp. nov, and Enterochimera californica sp. nov.</title>
        <authorList>
            <person name="Rossi A."/>
            <person name="Fisher M."/>
        </authorList>
    </citation>
    <scope>NUCLEOTIDE SEQUENCE [LARGE SCALE GENOMIC DNA]</scope>
    <source>
        <strain evidence="3">2015-Iso6</strain>
    </source>
</reference>
<dbReference type="EMBL" id="PJZF01000005">
    <property type="protein sequence ID" value="PLR38811.1"/>
    <property type="molecule type" value="Genomic_DNA"/>
</dbReference>
<keyword evidence="3" id="KW-1185">Reference proteome</keyword>
<evidence type="ECO:0000256" key="1">
    <source>
        <dbReference type="SAM" id="SignalP"/>
    </source>
</evidence>
<evidence type="ECO:0000313" key="3">
    <source>
        <dbReference type="Proteomes" id="UP000234240"/>
    </source>
</evidence>
<dbReference type="RefSeq" id="WP_101815751.1">
    <property type="nucleotide sequence ID" value="NZ_PJZF01000005.1"/>
</dbReference>
<dbReference type="AlphaFoldDB" id="A0A2N5EAB9"/>
<feature type="chain" id="PRO_5014969633" description="Ysc84 actin-binding domain-containing protein" evidence="1">
    <location>
        <begin position="25"/>
        <end position="198"/>
    </location>
</feature>
<sequence>MFDIIKFKSFIWIMFAMVLSGCGANGNNPAEQRRSIHAMQKATLQEVRARYPASDQALKQAAGYGVFALQSNKIMVVGIGNGYGVVHDNRSGKETYMRVAQAGTGVGLGINQIRFLMVFPTAKSLSDFIDHGVMLSADTHASAKYKDKGGATPTRTLSTQPAGESAVSGIHIYQLTDNGLSAQAMLYGYKYWPDDALN</sequence>
<dbReference type="OrthoDB" id="117166at2"/>
<accession>A0A2N5EAB9</accession>
<keyword evidence="1" id="KW-0732">Signal</keyword>
<proteinExistence type="predicted"/>
<evidence type="ECO:0008006" key="4">
    <source>
        <dbReference type="Google" id="ProtNLM"/>
    </source>
</evidence>
<comment type="caution">
    <text evidence="2">The sequence shown here is derived from an EMBL/GenBank/DDBJ whole genome shotgun (WGS) entry which is preliminary data.</text>
</comment>
<dbReference type="PROSITE" id="PS51257">
    <property type="entry name" value="PROKAR_LIPOPROTEIN"/>
    <property type="match status" value="1"/>
</dbReference>
<dbReference type="Proteomes" id="UP000234240">
    <property type="component" value="Unassembled WGS sequence"/>
</dbReference>
<protein>
    <recommendedName>
        <fullName evidence="4">Ysc84 actin-binding domain-containing protein</fullName>
    </recommendedName>
</protein>
<gene>
    <name evidence="2" type="ORF">CYR55_08745</name>
</gene>
<organism evidence="2 3">
    <name type="scientific">Chimaeribacter californicus</name>
    <dbReference type="NCBI Taxonomy" id="2060067"/>
    <lineage>
        <taxon>Bacteria</taxon>
        <taxon>Pseudomonadati</taxon>
        <taxon>Pseudomonadota</taxon>
        <taxon>Gammaproteobacteria</taxon>
        <taxon>Enterobacterales</taxon>
        <taxon>Yersiniaceae</taxon>
        <taxon>Chimaeribacter</taxon>
    </lineage>
</organism>
<evidence type="ECO:0000313" key="2">
    <source>
        <dbReference type="EMBL" id="PLR38811.1"/>
    </source>
</evidence>
<feature type="signal peptide" evidence="1">
    <location>
        <begin position="1"/>
        <end position="24"/>
    </location>
</feature>